<dbReference type="InterPro" id="IPR011227">
    <property type="entry name" value="UCP029730"/>
</dbReference>
<protein>
    <submittedName>
        <fullName evidence="1">N-formylglutamate amidohydrolase</fullName>
    </submittedName>
</protein>
<sequence>MPEAASVEVEPSPVEVANEGGRSEVVLVCEHAANRLPASYGGLGLPPADLARHIAYDIGAAALTRRLSTRLDAPAFFGTLSRLLVDLNRPFGVPSSMPVLSEATEIPGNRDLSEGERERRRRIVFEPFHATLADFLDRRDAAGRPTRLVAVHSFTPVFLGKARPWHAGILFEPPEAYGRAVLQALRAEGGLEVGENEPYRIDRTEDYAVPVHGTDRGYPAVLVEVRNDLLGTPAEVERWADRLARALTAPLPADEVIHVHA</sequence>
<proteinExistence type="predicted"/>
<dbReference type="RefSeq" id="WP_150971216.1">
    <property type="nucleotide sequence ID" value="NZ_VZDO01000013.1"/>
</dbReference>
<dbReference type="GO" id="GO:0016787">
    <property type="term" value="F:hydrolase activity"/>
    <property type="evidence" value="ECO:0007669"/>
    <property type="project" value="UniProtKB-KW"/>
</dbReference>
<dbReference type="AlphaFoldDB" id="A0A7V7PMI5"/>
<keyword evidence="1" id="KW-0378">Hydrolase</keyword>
<evidence type="ECO:0000313" key="1">
    <source>
        <dbReference type="EMBL" id="KAB0678470.1"/>
    </source>
</evidence>
<dbReference type="Proteomes" id="UP000432089">
    <property type="component" value="Unassembled WGS sequence"/>
</dbReference>
<dbReference type="SUPFAM" id="SSF53187">
    <property type="entry name" value="Zn-dependent exopeptidases"/>
    <property type="match status" value="1"/>
</dbReference>
<accession>A0A7V7PMI5</accession>
<gene>
    <name evidence="1" type="ORF">F6X38_15675</name>
</gene>
<name>A0A7V7PMI5_9HYPH</name>
<dbReference type="Pfam" id="PF05013">
    <property type="entry name" value="FGase"/>
    <property type="match status" value="1"/>
</dbReference>
<dbReference type="PIRSF" id="PIRSF029730">
    <property type="entry name" value="UCP029730"/>
    <property type="match status" value="1"/>
</dbReference>
<keyword evidence="2" id="KW-1185">Reference proteome</keyword>
<dbReference type="Gene3D" id="3.40.630.40">
    <property type="entry name" value="Zn-dependent exopeptidases"/>
    <property type="match status" value="1"/>
</dbReference>
<evidence type="ECO:0000313" key="2">
    <source>
        <dbReference type="Proteomes" id="UP000432089"/>
    </source>
</evidence>
<reference evidence="1 2" key="1">
    <citation type="submission" date="2019-09" db="EMBL/GenBank/DDBJ databases">
        <title>YIM 132180 draft genome.</title>
        <authorList>
            <person name="Zhang K."/>
        </authorList>
    </citation>
    <scope>NUCLEOTIDE SEQUENCE [LARGE SCALE GENOMIC DNA]</scope>
    <source>
        <strain evidence="1 2">YIM 132180</strain>
    </source>
</reference>
<organism evidence="1 2">
    <name type="scientific">Plantimonas leprariae</name>
    <dbReference type="NCBI Taxonomy" id="2615207"/>
    <lineage>
        <taxon>Bacteria</taxon>
        <taxon>Pseudomonadati</taxon>
        <taxon>Pseudomonadota</taxon>
        <taxon>Alphaproteobacteria</taxon>
        <taxon>Hyphomicrobiales</taxon>
        <taxon>Aurantimonadaceae</taxon>
        <taxon>Plantimonas</taxon>
    </lineage>
</organism>
<dbReference type="EMBL" id="VZDO01000013">
    <property type="protein sequence ID" value="KAB0678470.1"/>
    <property type="molecule type" value="Genomic_DNA"/>
</dbReference>
<dbReference type="InterPro" id="IPR007709">
    <property type="entry name" value="N-FG_amidohydro"/>
</dbReference>
<comment type="caution">
    <text evidence="1">The sequence shown here is derived from an EMBL/GenBank/DDBJ whole genome shotgun (WGS) entry which is preliminary data.</text>
</comment>